<keyword evidence="1" id="KW-0812">Transmembrane</keyword>
<dbReference type="EMBL" id="ACYY01000004">
    <property type="protein sequence ID" value="EEW26211.1"/>
    <property type="molecule type" value="Genomic_DNA"/>
</dbReference>
<dbReference type="Proteomes" id="UP000010121">
    <property type="component" value="Unassembled WGS sequence"/>
</dbReference>
<feature type="domain" description="YdbS-like PH" evidence="2">
    <location>
        <begin position="97"/>
        <end position="185"/>
    </location>
</feature>
<feature type="transmembrane region" description="Helical" evidence="1">
    <location>
        <begin position="40"/>
        <end position="59"/>
    </location>
</feature>
<feature type="transmembrane region" description="Helical" evidence="1">
    <location>
        <begin position="71"/>
        <end position="94"/>
    </location>
</feature>
<evidence type="ECO:0000313" key="4">
    <source>
        <dbReference type="Proteomes" id="UP000010121"/>
    </source>
</evidence>
<dbReference type="AlphaFoldDB" id="C8RYM3"/>
<organism evidence="3 4">
    <name type="scientific">Rhodobacter ferrooxidans</name>
    <dbReference type="NCBI Taxonomy" id="371731"/>
    <lineage>
        <taxon>Bacteria</taxon>
        <taxon>Pseudomonadati</taxon>
        <taxon>Pseudomonadota</taxon>
        <taxon>Alphaproteobacteria</taxon>
        <taxon>Rhodobacterales</taxon>
        <taxon>Rhodobacter group</taxon>
        <taxon>Rhodobacter</taxon>
    </lineage>
</organism>
<comment type="caution">
    <text evidence="3">The sequence shown here is derived from an EMBL/GenBank/DDBJ whole genome shotgun (WGS) entry which is preliminary data.</text>
</comment>
<gene>
    <name evidence="3" type="ORF">Rsw2DRAFT_0901</name>
</gene>
<keyword evidence="4" id="KW-1185">Reference proteome</keyword>
<dbReference type="RefSeq" id="WP_008028497.1">
    <property type="nucleotide sequence ID" value="NZ_ACYY01000004.1"/>
</dbReference>
<dbReference type="InterPro" id="IPR005182">
    <property type="entry name" value="YdbS-like_PH"/>
</dbReference>
<keyword evidence="1" id="KW-0472">Membrane</keyword>
<proteinExistence type="predicted"/>
<dbReference type="InterPro" id="IPR054839">
    <property type="entry name" value="puhB_PGC"/>
</dbReference>
<accession>C8RYM3</accession>
<evidence type="ECO:0000256" key="1">
    <source>
        <dbReference type="SAM" id="Phobius"/>
    </source>
</evidence>
<evidence type="ECO:0000259" key="2">
    <source>
        <dbReference type="Pfam" id="PF03703"/>
    </source>
</evidence>
<evidence type="ECO:0000313" key="3">
    <source>
        <dbReference type="EMBL" id="EEW26211.1"/>
    </source>
</evidence>
<keyword evidence="1" id="KW-1133">Transmembrane helix</keyword>
<reference evidence="3 4" key="1">
    <citation type="submission" date="2009-08" db="EMBL/GenBank/DDBJ databases">
        <title>The draft genome of Rhodobacter sp. SW2.</title>
        <authorList>
            <consortium name="US DOE Joint Genome Institute (JGI-PGF)"/>
            <person name="Lucas S."/>
            <person name="Copeland A."/>
            <person name="Lapidus A."/>
            <person name="Glavina del Rio T."/>
            <person name="Tice H."/>
            <person name="Bruce D."/>
            <person name="Goodwin L."/>
            <person name="Pitluck S."/>
            <person name="Larimer F."/>
            <person name="Land M.L."/>
            <person name="Hauser L."/>
            <person name="Emerson D."/>
        </authorList>
    </citation>
    <scope>NUCLEOTIDE SEQUENCE [LARGE SCALE GENOMIC DNA]</scope>
    <source>
        <strain evidence="3 4">SW2</strain>
    </source>
</reference>
<dbReference type="STRING" id="371731.Rsw2DRAFT_0901"/>
<sequence length="212" mass="22835">MSDHDDLDFEPIPGLPAKPPVGEALLWQGRPATLALAREAFWLNWLISYFALVVLWRGYVGFTTSGMTGVMTYGLPFVILGLLGALIVIGMAYAQVRSTVYTITTARVVMRVGATLSVALNLPFTQIGSANLALGRGGHGTIALELLGDKRLSYLMCWPHVRPWHLRHPQPALRAIPDAAAVAKILAEAAETRMAQPVLARNTAPMAGVPAQ</sequence>
<name>C8RYM3_9RHOB</name>
<dbReference type="NCBIfam" id="NF040894">
    <property type="entry name" value="puhB_PGC"/>
    <property type="match status" value="1"/>
</dbReference>
<dbReference type="Pfam" id="PF03703">
    <property type="entry name" value="bPH_2"/>
    <property type="match status" value="1"/>
</dbReference>
<protein>
    <submittedName>
        <fullName evidence="3">Putative photosynthetic co</fullName>
    </submittedName>
</protein>
<dbReference type="OrthoDB" id="7345733at2"/>
<dbReference type="eggNOG" id="COG3428">
    <property type="taxonomic scope" value="Bacteria"/>
</dbReference>